<dbReference type="PANTHER" id="PTHR46951">
    <property type="entry name" value="BED-TYPE DOMAIN-CONTAINING PROTEIN"/>
    <property type="match status" value="1"/>
</dbReference>
<gene>
    <name evidence="2" type="ORF">ZEAMMB73_Zm00001d037418</name>
</gene>
<dbReference type="EMBL" id="CM000782">
    <property type="protein sequence ID" value="AQK83958.1"/>
    <property type="molecule type" value="Genomic_DNA"/>
</dbReference>
<feature type="region of interest" description="Disordered" evidence="1">
    <location>
        <begin position="110"/>
        <end position="158"/>
    </location>
</feature>
<dbReference type="PANTHER" id="PTHR46951:SF3">
    <property type="entry name" value="OS01G0547200 PROTEIN"/>
    <property type="match status" value="1"/>
</dbReference>
<sequence length="231" mass="25431">MFRCVVRYGYKDLHKRDEDFEKVLFDCILFFVRLESMMEGYSDSDEFSVPEQTPGSGRAAFLGVGERTCATVCSNGDLSFSSQDLVVPAAVQSPRAPTGLPLLQCSASARQGTSGGTVGDELGMMPSRRRARSASTSSPSQEVVRRKRTSSRAATSKMSGLVWEHGENIGQGFRCKYRHEGKSGGSATRSKQHLAHRGKDVKNCPSVPPEIKKFFAGELDKTKEKKRQRIV</sequence>
<dbReference type="AlphaFoldDB" id="A0A1D6LXS6"/>
<name>A0A1D6LXS6_MAIZE</name>
<evidence type="ECO:0000313" key="2">
    <source>
        <dbReference type="EMBL" id="AQK83958.1"/>
    </source>
</evidence>
<protein>
    <submittedName>
        <fullName evidence="2">Uncharacterized protein</fullName>
    </submittedName>
</protein>
<reference evidence="2" key="1">
    <citation type="submission" date="2015-12" db="EMBL/GenBank/DDBJ databases">
        <title>Update maize B73 reference genome by single molecule sequencing technologies.</title>
        <authorList>
            <consortium name="Maize Genome Sequencing Project"/>
            <person name="Ware D."/>
        </authorList>
    </citation>
    <scope>NUCLEOTIDE SEQUENCE</scope>
    <source>
        <tissue evidence="2">Seedling</tissue>
    </source>
</reference>
<dbReference type="STRING" id="4577.A0A1D6LXS6"/>
<organism evidence="2">
    <name type="scientific">Zea mays</name>
    <name type="common">Maize</name>
    <dbReference type="NCBI Taxonomy" id="4577"/>
    <lineage>
        <taxon>Eukaryota</taxon>
        <taxon>Viridiplantae</taxon>
        <taxon>Streptophyta</taxon>
        <taxon>Embryophyta</taxon>
        <taxon>Tracheophyta</taxon>
        <taxon>Spermatophyta</taxon>
        <taxon>Magnoliopsida</taxon>
        <taxon>Liliopsida</taxon>
        <taxon>Poales</taxon>
        <taxon>Poaceae</taxon>
        <taxon>PACMAD clade</taxon>
        <taxon>Panicoideae</taxon>
        <taxon>Andropogonodae</taxon>
        <taxon>Andropogoneae</taxon>
        <taxon>Tripsacinae</taxon>
        <taxon>Zea</taxon>
    </lineage>
</organism>
<feature type="region of interest" description="Disordered" evidence="1">
    <location>
        <begin position="180"/>
        <end position="208"/>
    </location>
</feature>
<dbReference type="InParanoid" id="A0A1D6LXS6"/>
<accession>A0A1D6LXS6</accession>
<evidence type="ECO:0000256" key="1">
    <source>
        <dbReference type="SAM" id="MobiDB-lite"/>
    </source>
</evidence>
<proteinExistence type="predicted"/>